<name>A0ACC3AJR2_9EURO</name>
<dbReference type="Proteomes" id="UP001172386">
    <property type="component" value="Unassembled WGS sequence"/>
</dbReference>
<evidence type="ECO:0000313" key="2">
    <source>
        <dbReference type="Proteomes" id="UP001172386"/>
    </source>
</evidence>
<dbReference type="EMBL" id="JAPDRQ010000005">
    <property type="protein sequence ID" value="KAJ9663965.1"/>
    <property type="molecule type" value="Genomic_DNA"/>
</dbReference>
<accession>A0ACC3AJR2</accession>
<proteinExistence type="predicted"/>
<evidence type="ECO:0000313" key="1">
    <source>
        <dbReference type="EMBL" id="KAJ9663965.1"/>
    </source>
</evidence>
<sequence>MNDIVDLTSDDMEGTDTTPVNISDDEDEDLKLAIAISLQDQASSSQAFEPRDALSEKPDEAPKLAPQPMTNILGLDRRAMEAQRLDRLKRKREEVDDTQTTYASPTANRISPPPLQRRKLNKPTASQTAQKSSMGTPKFLSSANFSFPKGSVLLTSTPTRWSTSGTLEAISFPDILKPPSEPSRHALKSVLLSSFNIDFDWALPHFNTTAVKFVLVLHARDALHRQNLQQDFAGIKNVRLLMPEVSGRFGTMHSKLILLFFGGQANETKQMCRVIVPSANLVPFDWGVGGVMENVLYVVDLPVMKESPKGQGWETNFERELKKQLQAMSIPDDVLRKLDTFDFRATKDIGFVHTASGSRVIEAHGPSTVEKQRDINTLLKKKPKVATKALQLASDVQLQTSSFVPNDPGRTGLLSLSDTIASLGLSITRSSPSYPPKLDYITSSLANLSTSFIHQLYQATCGSLDPSAVMPISRRTKGIETNDKDEHFENTIKQNLSIYFPSRDTVQNSKGGQSSAGVICFEKKWWEENSLIRGSLRDCVGARGDHILMHSKILYVRFNEPLPVRTDGGEAKLYAGWAYVGSANLSESAWGRITNDAKLKKAKMTSRNWESGVIIPVSVDDLAKAGNLNDQVSKEVGYQGCQHDGTSTEDVPATFVGAQTRSENEQNCKREVSASSSTYRKQTKGGQNASDDSCTTYLENQSGEIACYDAIKNNAEDLPRGACKVRSDISGMKKLSLTEVFSKVVPVPIELPAPGHLADRKVPWFFSE</sequence>
<gene>
    <name evidence="1" type="ORF">H2198_000468</name>
</gene>
<protein>
    <submittedName>
        <fullName evidence="1">Uncharacterized protein</fullName>
    </submittedName>
</protein>
<reference evidence="1" key="1">
    <citation type="submission" date="2022-10" db="EMBL/GenBank/DDBJ databases">
        <title>Culturing micro-colonial fungi from biological soil crusts in the Mojave desert and describing Neophaeococcomyces mojavensis, and introducing the new genera and species Taxawa tesnikishii.</title>
        <authorList>
            <person name="Kurbessoian T."/>
            <person name="Stajich J.E."/>
        </authorList>
    </citation>
    <scope>NUCLEOTIDE SEQUENCE</scope>
    <source>
        <strain evidence="1">JES_112</strain>
    </source>
</reference>
<keyword evidence="2" id="KW-1185">Reference proteome</keyword>
<comment type="caution">
    <text evidence="1">The sequence shown here is derived from an EMBL/GenBank/DDBJ whole genome shotgun (WGS) entry which is preliminary data.</text>
</comment>
<organism evidence="1 2">
    <name type="scientific">Neophaeococcomyces mojaviensis</name>
    <dbReference type="NCBI Taxonomy" id="3383035"/>
    <lineage>
        <taxon>Eukaryota</taxon>
        <taxon>Fungi</taxon>
        <taxon>Dikarya</taxon>
        <taxon>Ascomycota</taxon>
        <taxon>Pezizomycotina</taxon>
        <taxon>Eurotiomycetes</taxon>
        <taxon>Chaetothyriomycetidae</taxon>
        <taxon>Chaetothyriales</taxon>
        <taxon>Chaetothyriales incertae sedis</taxon>
        <taxon>Neophaeococcomyces</taxon>
    </lineage>
</organism>